<dbReference type="EMBL" id="CP042433">
    <property type="protein sequence ID" value="QEC55099.1"/>
    <property type="molecule type" value="Genomic_DNA"/>
</dbReference>
<dbReference type="Gene3D" id="1.25.40.10">
    <property type="entry name" value="Tetratricopeptide repeat domain"/>
    <property type="match status" value="2"/>
</dbReference>
<evidence type="ECO:0000313" key="3">
    <source>
        <dbReference type="EMBL" id="QEC55099.1"/>
    </source>
</evidence>
<keyword evidence="4" id="KW-1185">Reference proteome</keyword>
<dbReference type="AlphaFoldDB" id="A0A5B8UG35"/>
<dbReference type="KEGG" id="fgg:FSB75_03990"/>
<reference evidence="3 4" key="1">
    <citation type="journal article" date="2015" name="Int. J. Syst. Evol. Microbiol.">
        <title>Flavisolibacter ginsenosidimutans sp. nov., with ginsenoside-converting activity isolated from soil used for cultivating ginseng.</title>
        <authorList>
            <person name="Zhao Y."/>
            <person name="Liu Q."/>
            <person name="Kang M.S."/>
            <person name="Jin F."/>
            <person name="Yu H."/>
            <person name="Im W.T."/>
        </authorList>
    </citation>
    <scope>NUCLEOTIDE SEQUENCE [LARGE SCALE GENOMIC DNA]</scope>
    <source>
        <strain evidence="3 4">Gsoil 636</strain>
    </source>
</reference>
<dbReference type="RefSeq" id="WP_146783120.1">
    <property type="nucleotide sequence ID" value="NZ_BAABIO010000006.1"/>
</dbReference>
<feature type="chain" id="PRO_5023074169" description="Tetratricopeptide repeat protein" evidence="2">
    <location>
        <begin position="20"/>
        <end position="452"/>
    </location>
</feature>
<accession>A0A5B8UG35</accession>
<gene>
    <name evidence="3" type="ORF">FSB75_03990</name>
</gene>
<proteinExistence type="predicted"/>
<dbReference type="OrthoDB" id="625863at2"/>
<feature type="coiled-coil region" evidence="1">
    <location>
        <begin position="246"/>
        <end position="288"/>
    </location>
</feature>
<protein>
    <recommendedName>
        <fullName evidence="5">Tetratricopeptide repeat protein</fullName>
    </recommendedName>
</protein>
<evidence type="ECO:0000313" key="4">
    <source>
        <dbReference type="Proteomes" id="UP000321204"/>
    </source>
</evidence>
<evidence type="ECO:0000256" key="2">
    <source>
        <dbReference type="SAM" id="SignalP"/>
    </source>
</evidence>
<keyword evidence="1" id="KW-0175">Coiled coil</keyword>
<keyword evidence="2" id="KW-0732">Signal</keyword>
<name>A0A5B8UG35_9BACT</name>
<evidence type="ECO:0008006" key="5">
    <source>
        <dbReference type="Google" id="ProtNLM"/>
    </source>
</evidence>
<organism evidence="3 4">
    <name type="scientific">Flavisolibacter ginsenosidimutans</name>
    <dbReference type="NCBI Taxonomy" id="661481"/>
    <lineage>
        <taxon>Bacteria</taxon>
        <taxon>Pseudomonadati</taxon>
        <taxon>Bacteroidota</taxon>
        <taxon>Chitinophagia</taxon>
        <taxon>Chitinophagales</taxon>
        <taxon>Chitinophagaceae</taxon>
        <taxon>Flavisolibacter</taxon>
    </lineage>
</organism>
<sequence>MRKLFFAAALAATVSAGHAQDLKDVQEKISKGKYDEAKEKLDKFMADPKNANNANAYFYKAQIQKYYAQTDSTGTLNYDASKEALDAYKKTLQLDPKNPLMTIDQNLGLFQLFDMHYNRGIKQYNNKNYDAAFSQFQKAINVQDYIKSKGFSLQTYSPPALDTQLINLTASSAYLAKKQDESIPYFQKLTDAKIATPEFKEVYALVAQYYMKKGDDATASKYLNTGKQLYKDDDYWLSLEFNTPELQQLQKQLDQLHADQNKASGTAKTDMQKQIDAAQEQYTAAKIKRYEDLLQKNPSNAALALDYAIELFNNTYVWDKKPADYAARQARLQSALDKAIALNPNNALGYFIASQHYYTQVFDMEDARRAIVGNTPAAAAKRKEMNAQVDKKYDDMAAASQKAFDIFSAQTELKPQDKTNYRKVTDQLIDYYNRKKMADKVTFYQNKKASIK</sequence>
<dbReference type="InterPro" id="IPR011990">
    <property type="entry name" value="TPR-like_helical_dom_sf"/>
</dbReference>
<feature type="signal peptide" evidence="2">
    <location>
        <begin position="1"/>
        <end position="19"/>
    </location>
</feature>
<dbReference type="SUPFAM" id="SSF48452">
    <property type="entry name" value="TPR-like"/>
    <property type="match status" value="2"/>
</dbReference>
<dbReference type="Proteomes" id="UP000321204">
    <property type="component" value="Chromosome"/>
</dbReference>
<evidence type="ECO:0000256" key="1">
    <source>
        <dbReference type="SAM" id="Coils"/>
    </source>
</evidence>